<feature type="transmembrane region" description="Helical" evidence="1">
    <location>
        <begin position="87"/>
        <end position="111"/>
    </location>
</feature>
<feature type="transmembrane region" description="Helical" evidence="1">
    <location>
        <begin position="198"/>
        <end position="216"/>
    </location>
</feature>
<feature type="transmembrane region" description="Helical" evidence="1">
    <location>
        <begin position="123"/>
        <end position="144"/>
    </location>
</feature>
<dbReference type="AlphaFoldDB" id="A0A1G8TXR6"/>
<sequence>MNRLLDRPNADLWGFLLFSHGWSWFFWGIVVAAGWEAFAYPGVIFLILGGTGPLLGGVVMSGLVGGRTGLRDLGRRIVDPRLVPARWWLVAILFVPTLTALAAALVVAFGLSSQPVDLAGARVLLASPTALLAYAAFVLVLGPIPEEIGWRGFLLDRCQQRWSALVSSLLVGVAWLTWHLPLFAMVGYFAAAGGPPEPFGFAIGIVVASVFYTWLYNNASRSVLAAIVFHFSQNFTGQFFDPAAETRTVQSLLFVVVAVVVLVGWGSKTLRRDGKRTELPY</sequence>
<feature type="transmembrane region" description="Helical" evidence="1">
    <location>
        <begin position="12"/>
        <end position="33"/>
    </location>
</feature>
<evidence type="ECO:0000256" key="1">
    <source>
        <dbReference type="SAM" id="Phobius"/>
    </source>
</evidence>
<feature type="transmembrane region" description="Helical" evidence="1">
    <location>
        <begin position="252"/>
        <end position="270"/>
    </location>
</feature>
<keyword evidence="4" id="KW-1185">Reference proteome</keyword>
<dbReference type="GO" id="GO:0006508">
    <property type="term" value="P:proteolysis"/>
    <property type="evidence" value="ECO:0007669"/>
    <property type="project" value="UniProtKB-KW"/>
</dbReference>
<dbReference type="InterPro" id="IPR042150">
    <property type="entry name" value="MmRce1-like"/>
</dbReference>
<keyword evidence="1" id="KW-1133">Transmembrane helix</keyword>
<proteinExistence type="predicted"/>
<dbReference type="RefSeq" id="WP_090303136.1">
    <property type="nucleotide sequence ID" value="NZ_FNFE01000001.1"/>
</dbReference>
<reference evidence="4" key="1">
    <citation type="submission" date="2016-10" db="EMBL/GenBank/DDBJ databases">
        <authorList>
            <person name="Varghese N."/>
            <person name="Submissions S."/>
        </authorList>
    </citation>
    <scope>NUCLEOTIDE SEQUENCE [LARGE SCALE GENOMIC DNA]</scope>
    <source>
        <strain evidence="4">B4,CECT 8067,JCM 17497</strain>
    </source>
</reference>
<dbReference type="PANTHER" id="PTHR35797:SF1">
    <property type="entry name" value="PROTEASE"/>
    <property type="match status" value="1"/>
</dbReference>
<feature type="transmembrane region" description="Helical" evidence="1">
    <location>
        <begin position="165"/>
        <end position="192"/>
    </location>
</feature>
<keyword evidence="1" id="KW-0472">Membrane</keyword>
<feature type="domain" description="CAAX prenyl protease 2/Lysostaphin resistance protein A-like" evidence="2">
    <location>
        <begin position="130"/>
        <end position="235"/>
    </location>
</feature>
<gene>
    <name evidence="3" type="ORF">SAMN04515672_0631</name>
</gene>
<dbReference type="Proteomes" id="UP000198882">
    <property type="component" value="Unassembled WGS sequence"/>
</dbReference>
<dbReference type="PANTHER" id="PTHR35797">
    <property type="entry name" value="PROTEASE-RELATED"/>
    <property type="match status" value="1"/>
</dbReference>
<dbReference type="OrthoDB" id="28575at2157"/>
<dbReference type="InterPro" id="IPR003675">
    <property type="entry name" value="Rce1/LyrA-like_dom"/>
</dbReference>
<dbReference type="GO" id="GO:0004175">
    <property type="term" value="F:endopeptidase activity"/>
    <property type="evidence" value="ECO:0007669"/>
    <property type="project" value="UniProtKB-ARBA"/>
</dbReference>
<feature type="transmembrane region" description="Helical" evidence="1">
    <location>
        <begin position="39"/>
        <end position="66"/>
    </location>
</feature>
<evidence type="ECO:0000313" key="3">
    <source>
        <dbReference type="EMBL" id="SDJ45685.1"/>
    </source>
</evidence>
<organism evidence="3 4">
    <name type="scientific">Natronorubrum texcoconense</name>
    <dbReference type="NCBI Taxonomy" id="1095776"/>
    <lineage>
        <taxon>Archaea</taxon>
        <taxon>Methanobacteriati</taxon>
        <taxon>Methanobacteriota</taxon>
        <taxon>Stenosarchaea group</taxon>
        <taxon>Halobacteria</taxon>
        <taxon>Halobacteriales</taxon>
        <taxon>Natrialbaceae</taxon>
        <taxon>Natronorubrum</taxon>
    </lineage>
</organism>
<protein>
    <submittedName>
        <fullName evidence="3">CAAX protease self-immunity</fullName>
    </submittedName>
</protein>
<evidence type="ECO:0000313" key="4">
    <source>
        <dbReference type="Proteomes" id="UP000198882"/>
    </source>
</evidence>
<keyword evidence="1" id="KW-0812">Transmembrane</keyword>
<dbReference type="Pfam" id="PF02517">
    <property type="entry name" value="Rce1-like"/>
    <property type="match status" value="1"/>
</dbReference>
<name>A0A1G8TXR6_9EURY</name>
<dbReference type="STRING" id="1095776.SAMN04515672_0631"/>
<dbReference type="GO" id="GO:0080120">
    <property type="term" value="P:CAAX-box protein maturation"/>
    <property type="evidence" value="ECO:0007669"/>
    <property type="project" value="UniProtKB-ARBA"/>
</dbReference>
<dbReference type="EMBL" id="FNFE01000001">
    <property type="protein sequence ID" value="SDJ45685.1"/>
    <property type="molecule type" value="Genomic_DNA"/>
</dbReference>
<accession>A0A1G8TXR6</accession>
<keyword evidence="3" id="KW-0645">Protease</keyword>
<evidence type="ECO:0000259" key="2">
    <source>
        <dbReference type="Pfam" id="PF02517"/>
    </source>
</evidence>
<keyword evidence="3" id="KW-0378">Hydrolase</keyword>
<feature type="transmembrane region" description="Helical" evidence="1">
    <location>
        <begin position="223"/>
        <end position="240"/>
    </location>
</feature>